<reference evidence="2 3" key="1">
    <citation type="journal article" date="2024" name="Ann. Entomol. Soc. Am.">
        <title>Genomic analyses of the southern and eastern yellowjacket wasps (Hymenoptera: Vespidae) reveal evolutionary signatures of social life.</title>
        <authorList>
            <person name="Catto M.A."/>
            <person name="Caine P.B."/>
            <person name="Orr S.E."/>
            <person name="Hunt B.G."/>
            <person name="Goodisman M.A.D."/>
        </authorList>
    </citation>
    <scope>NUCLEOTIDE SEQUENCE [LARGE SCALE GENOMIC DNA]</scope>
    <source>
        <strain evidence="2">232</strain>
        <tissue evidence="2">Head and thorax</tissue>
    </source>
</reference>
<comment type="caution">
    <text evidence="2">The sequence shown here is derived from an EMBL/GenBank/DDBJ whole genome shotgun (WGS) entry which is preliminary data.</text>
</comment>
<dbReference type="AlphaFoldDB" id="A0ABD2B4X2"/>
<dbReference type="EMBL" id="JAYRBN010000100">
    <property type="protein sequence ID" value="KAL2727782.1"/>
    <property type="molecule type" value="Genomic_DNA"/>
</dbReference>
<keyword evidence="1" id="KW-0472">Membrane</keyword>
<evidence type="ECO:0000313" key="3">
    <source>
        <dbReference type="Proteomes" id="UP001607303"/>
    </source>
</evidence>
<evidence type="ECO:0000313" key="2">
    <source>
        <dbReference type="EMBL" id="KAL2727782.1"/>
    </source>
</evidence>
<proteinExistence type="predicted"/>
<name>A0ABD2B4X2_VESMC</name>
<organism evidence="2 3">
    <name type="scientific">Vespula maculifrons</name>
    <name type="common">Eastern yellow jacket</name>
    <name type="synonym">Wasp</name>
    <dbReference type="NCBI Taxonomy" id="7453"/>
    <lineage>
        <taxon>Eukaryota</taxon>
        <taxon>Metazoa</taxon>
        <taxon>Ecdysozoa</taxon>
        <taxon>Arthropoda</taxon>
        <taxon>Hexapoda</taxon>
        <taxon>Insecta</taxon>
        <taxon>Pterygota</taxon>
        <taxon>Neoptera</taxon>
        <taxon>Endopterygota</taxon>
        <taxon>Hymenoptera</taxon>
        <taxon>Apocrita</taxon>
        <taxon>Aculeata</taxon>
        <taxon>Vespoidea</taxon>
        <taxon>Vespidae</taxon>
        <taxon>Vespinae</taxon>
        <taxon>Vespula</taxon>
    </lineage>
</organism>
<keyword evidence="1" id="KW-1133">Transmembrane helix</keyword>
<dbReference type="Proteomes" id="UP001607303">
    <property type="component" value="Unassembled WGS sequence"/>
</dbReference>
<keyword evidence="3" id="KW-1185">Reference proteome</keyword>
<evidence type="ECO:0000256" key="1">
    <source>
        <dbReference type="SAM" id="Phobius"/>
    </source>
</evidence>
<keyword evidence="1" id="KW-0812">Transmembrane</keyword>
<protein>
    <submittedName>
        <fullName evidence="2">Uncharacterized protein</fullName>
    </submittedName>
</protein>
<accession>A0ABD2B4X2</accession>
<sequence>MARKNGQVTTDRKGRKVLNEEKLGPIVIQTIKRIPKHEVAVSKQYSITVSTAVAAVDGGSTAAVAAIAVAVAVAVATVTIAATAVRDTCYDKSRKCICNLVPDSHYPFVITQPLVFLVKNILFLECLDGTTYPFYQCHELCSLAFEKFNGTTSMDFTLWLSIIIEDYFVNVLFEDLDRDACGLT</sequence>
<feature type="transmembrane region" description="Helical" evidence="1">
    <location>
        <begin position="62"/>
        <end position="85"/>
    </location>
</feature>
<gene>
    <name evidence="2" type="ORF">V1477_017058</name>
</gene>